<dbReference type="Pfam" id="PF18052">
    <property type="entry name" value="Rx_N"/>
    <property type="match status" value="1"/>
</dbReference>
<dbReference type="PROSITE" id="PS51450">
    <property type="entry name" value="LRR"/>
    <property type="match status" value="1"/>
</dbReference>
<accession>A0AAV8SSY6</accession>
<dbReference type="GO" id="GO:0006952">
    <property type="term" value="P:defense response"/>
    <property type="evidence" value="ECO:0007669"/>
    <property type="project" value="UniProtKB-KW"/>
</dbReference>
<dbReference type="Gene3D" id="1.20.5.4130">
    <property type="match status" value="1"/>
</dbReference>
<evidence type="ECO:0000259" key="7">
    <source>
        <dbReference type="Pfam" id="PF18052"/>
    </source>
</evidence>
<dbReference type="Pfam" id="PF25019">
    <property type="entry name" value="LRR_R13L1-DRL21"/>
    <property type="match status" value="1"/>
</dbReference>
<dbReference type="EMBL" id="JAIWQS010000009">
    <property type="protein sequence ID" value="KAJ8755412.1"/>
    <property type="molecule type" value="Genomic_DNA"/>
</dbReference>
<dbReference type="InterPro" id="IPR002182">
    <property type="entry name" value="NB-ARC"/>
</dbReference>
<keyword evidence="4" id="KW-0611">Plant defense</keyword>
<organism evidence="10 11">
    <name type="scientific">Erythroxylum novogranatense</name>
    <dbReference type="NCBI Taxonomy" id="1862640"/>
    <lineage>
        <taxon>Eukaryota</taxon>
        <taxon>Viridiplantae</taxon>
        <taxon>Streptophyta</taxon>
        <taxon>Embryophyta</taxon>
        <taxon>Tracheophyta</taxon>
        <taxon>Spermatophyta</taxon>
        <taxon>Magnoliopsida</taxon>
        <taxon>eudicotyledons</taxon>
        <taxon>Gunneridae</taxon>
        <taxon>Pentapetalae</taxon>
        <taxon>rosids</taxon>
        <taxon>fabids</taxon>
        <taxon>Malpighiales</taxon>
        <taxon>Erythroxylaceae</taxon>
        <taxon>Erythroxylum</taxon>
    </lineage>
</organism>
<keyword evidence="3" id="KW-0547">Nucleotide-binding</keyword>
<dbReference type="SUPFAM" id="SSF52058">
    <property type="entry name" value="L domain-like"/>
    <property type="match status" value="1"/>
</dbReference>
<proteinExistence type="predicted"/>
<keyword evidence="5" id="KW-0067">ATP-binding</keyword>
<dbReference type="Pfam" id="PF23559">
    <property type="entry name" value="WHD_DRP"/>
    <property type="match status" value="1"/>
</dbReference>
<feature type="domain" description="NB-ARC" evidence="6">
    <location>
        <begin position="192"/>
        <end position="375"/>
    </location>
</feature>
<dbReference type="FunFam" id="1.10.10.10:FF:000322">
    <property type="entry name" value="Probable disease resistance protein At1g63360"/>
    <property type="match status" value="1"/>
</dbReference>
<evidence type="ECO:0000259" key="6">
    <source>
        <dbReference type="Pfam" id="PF00931"/>
    </source>
</evidence>
<gene>
    <name evidence="10" type="ORF">K2173_019210</name>
</gene>
<keyword evidence="1" id="KW-0433">Leucine-rich repeat</keyword>
<name>A0AAV8SSY6_9ROSI</name>
<dbReference type="GO" id="GO:0043531">
    <property type="term" value="F:ADP binding"/>
    <property type="evidence" value="ECO:0007669"/>
    <property type="project" value="InterPro"/>
</dbReference>
<keyword evidence="11" id="KW-1185">Reference proteome</keyword>
<dbReference type="GO" id="GO:0005524">
    <property type="term" value="F:ATP binding"/>
    <property type="evidence" value="ECO:0007669"/>
    <property type="project" value="UniProtKB-KW"/>
</dbReference>
<evidence type="ECO:0000256" key="3">
    <source>
        <dbReference type="ARBA" id="ARBA00022741"/>
    </source>
</evidence>
<dbReference type="InterPro" id="IPR058922">
    <property type="entry name" value="WHD_DRP"/>
</dbReference>
<dbReference type="InterPro" id="IPR041118">
    <property type="entry name" value="Rx_N"/>
</dbReference>
<feature type="domain" description="Disease resistance N-terminal" evidence="7">
    <location>
        <begin position="6"/>
        <end position="91"/>
    </location>
</feature>
<dbReference type="Gene3D" id="3.80.10.10">
    <property type="entry name" value="Ribonuclease Inhibitor"/>
    <property type="match status" value="1"/>
</dbReference>
<evidence type="ECO:0000259" key="9">
    <source>
        <dbReference type="Pfam" id="PF25019"/>
    </source>
</evidence>
<dbReference type="Gene3D" id="1.10.8.430">
    <property type="entry name" value="Helical domain of apoptotic protease-activating factors"/>
    <property type="match status" value="1"/>
</dbReference>
<evidence type="ECO:0000256" key="5">
    <source>
        <dbReference type="ARBA" id="ARBA00022840"/>
    </source>
</evidence>
<dbReference type="Gene3D" id="1.10.10.10">
    <property type="entry name" value="Winged helix-like DNA-binding domain superfamily/Winged helix DNA-binding domain"/>
    <property type="match status" value="1"/>
</dbReference>
<dbReference type="PANTHER" id="PTHR36766">
    <property type="entry name" value="PLANT BROAD-SPECTRUM MILDEW RESISTANCE PROTEIN RPW8"/>
    <property type="match status" value="1"/>
</dbReference>
<dbReference type="CDD" id="cd14798">
    <property type="entry name" value="RX-CC_like"/>
    <property type="match status" value="1"/>
</dbReference>
<dbReference type="SUPFAM" id="SSF52540">
    <property type="entry name" value="P-loop containing nucleoside triphosphate hydrolases"/>
    <property type="match status" value="1"/>
</dbReference>
<dbReference type="InterPro" id="IPR042197">
    <property type="entry name" value="Apaf_helical"/>
</dbReference>
<dbReference type="Pfam" id="PF00931">
    <property type="entry name" value="NB-ARC"/>
    <property type="match status" value="1"/>
</dbReference>
<protein>
    <submittedName>
        <fullName evidence="10">Uncharacterized protein</fullName>
    </submittedName>
</protein>
<dbReference type="PANTHER" id="PTHR36766:SF40">
    <property type="entry name" value="DISEASE RESISTANCE PROTEIN RGA3"/>
    <property type="match status" value="1"/>
</dbReference>
<evidence type="ECO:0000313" key="10">
    <source>
        <dbReference type="EMBL" id="KAJ8755412.1"/>
    </source>
</evidence>
<dbReference type="Pfam" id="PF00560">
    <property type="entry name" value="LRR_1"/>
    <property type="match status" value="2"/>
</dbReference>
<dbReference type="AlphaFoldDB" id="A0AAV8SSY6"/>
<comment type="caution">
    <text evidence="10">The sequence shown here is derived from an EMBL/GenBank/DDBJ whole genome shotgun (WGS) entry which is preliminary data.</text>
</comment>
<evidence type="ECO:0000259" key="8">
    <source>
        <dbReference type="Pfam" id="PF23559"/>
    </source>
</evidence>
<dbReference type="PRINTS" id="PR00364">
    <property type="entry name" value="DISEASERSIST"/>
</dbReference>
<evidence type="ECO:0000313" key="11">
    <source>
        <dbReference type="Proteomes" id="UP001159364"/>
    </source>
</evidence>
<feature type="domain" description="R13L1/DRL21-like LRR repeat region" evidence="9">
    <location>
        <begin position="718"/>
        <end position="837"/>
    </location>
</feature>
<dbReference type="GO" id="GO:0051707">
    <property type="term" value="P:response to other organism"/>
    <property type="evidence" value="ECO:0007669"/>
    <property type="project" value="UniProtKB-ARBA"/>
</dbReference>
<dbReference type="SMART" id="SM00369">
    <property type="entry name" value="LRR_TYP"/>
    <property type="match status" value="2"/>
</dbReference>
<dbReference type="InterPro" id="IPR032675">
    <property type="entry name" value="LRR_dom_sf"/>
</dbReference>
<reference evidence="10 11" key="1">
    <citation type="submission" date="2021-09" db="EMBL/GenBank/DDBJ databases">
        <title>Genomic insights and catalytic innovation underlie evolution of tropane alkaloids biosynthesis.</title>
        <authorList>
            <person name="Wang Y.-J."/>
            <person name="Tian T."/>
            <person name="Huang J.-P."/>
            <person name="Huang S.-X."/>
        </authorList>
    </citation>
    <scope>NUCLEOTIDE SEQUENCE [LARGE SCALE GENOMIC DNA]</scope>
    <source>
        <strain evidence="10">KIB-2018</strain>
        <tissue evidence="10">Leaf</tissue>
    </source>
</reference>
<evidence type="ECO:0000256" key="2">
    <source>
        <dbReference type="ARBA" id="ARBA00022737"/>
    </source>
</evidence>
<dbReference type="InterPro" id="IPR001611">
    <property type="entry name" value="Leu-rich_rpt"/>
</dbReference>
<feature type="domain" description="Disease resistance protein winged helix" evidence="8">
    <location>
        <begin position="461"/>
        <end position="533"/>
    </location>
</feature>
<dbReference type="InterPro" id="IPR027417">
    <property type="entry name" value="P-loop_NTPase"/>
</dbReference>
<evidence type="ECO:0000256" key="4">
    <source>
        <dbReference type="ARBA" id="ARBA00022821"/>
    </source>
</evidence>
<dbReference type="InterPro" id="IPR038005">
    <property type="entry name" value="RX-like_CC"/>
</dbReference>
<evidence type="ECO:0000256" key="1">
    <source>
        <dbReference type="ARBA" id="ARBA00022614"/>
    </source>
</evidence>
<dbReference type="InterPro" id="IPR036388">
    <property type="entry name" value="WH-like_DNA-bd_sf"/>
</dbReference>
<dbReference type="InterPro" id="IPR003591">
    <property type="entry name" value="Leu-rich_rpt_typical-subtyp"/>
</dbReference>
<sequence length="962" mass="109504">MADALLSVVLKQLASAVETGIQRELSLLFGGQNEAENLATTLTAIRSVLNDAEKKQVKESSVRVWLEELKSIAYHLEDVLDEWNTRISGPKIDRKLKHFPRTKSVRLISLCFCFNRSVAYRDIGVKMESIKERLSRVAIEKDKFHFALEGKSREESERLETTPLIDVSEVCGRDSVKTSLISMLCDDIEDASCPVVVSVLGMGGMGKTTLAQLAFNDEGVDEHFDYKIWICVSEPFDKTHIAKMIIETVMWSGWSNLQKQLQRSVGGKVLWSDSQKELQRSVEGKEFLWSDLQKELQICVEGKKFFLVLDDVRTDDFRQWEPIKIPLKSGAVGSRILVTTRNERVSKMMEATFILPLGNLSPEDSWTLFGRLAFYGKSREDRDNLEVIGRRIADRCKGLPLAIKTIGSLLRSKETKQAWKSVLDSELWELEEVEKGIFASLFLSYYDLSSPLKRCLTYCAIIPKDYNIEKNALIQQWMAQGFLASSRSVEMEQIGEEYFDNLAMRSFFQDLAVDREDPRVVTCKMHDIVHDFVQFLAKNECFIMNVDGKKKSKWDHLHKETHHLTLLGQMGQFHPAVYRLKNLRTLQVLQENTSTIPRDLFHCMTSLRQLDLSHTNIEELPSEVGRLLHLRKLNLSSLNLVQLPDTVSMLYNLQTLDLYCCRLLERLPSSLRKLINLRHLNIKETDRLSILPQGIGQLYNLRTLCKFIVKGKGEGCSISELKYLNDLRGDLEISGLENVMDIDEASEADLKYKEHLLSLDLVFALGAKEVMEKVIEAFEPPPNLEVLQVYDYGGSSFPNWLTLLTNLKDLKLLSCVNCERLPSLGRLPSLEKLLIGHFNSVKYVGLEFLGLDPVAERKDSTEPFIAFPKLKELTFRFMVEWEKWDLTSSAHADSCASSSSSNVSVTMRNAMPCLQSLSLYDCPKLIAVPQDLILMPPEELAITRCPIVEQQNINNASIDGFN</sequence>
<dbReference type="InterPro" id="IPR056789">
    <property type="entry name" value="LRR_R13L1-DRL21"/>
</dbReference>
<dbReference type="Proteomes" id="UP001159364">
    <property type="component" value="Linkage Group LG09"/>
</dbReference>
<dbReference type="Gene3D" id="3.40.50.300">
    <property type="entry name" value="P-loop containing nucleotide triphosphate hydrolases"/>
    <property type="match status" value="1"/>
</dbReference>
<keyword evidence="2" id="KW-0677">Repeat</keyword>